<dbReference type="EMBL" id="QKKF02037417">
    <property type="protein sequence ID" value="RZF32229.1"/>
    <property type="molecule type" value="Genomic_DNA"/>
</dbReference>
<dbReference type="SUPFAM" id="SSF47473">
    <property type="entry name" value="EF-hand"/>
    <property type="match status" value="1"/>
</dbReference>
<dbReference type="SMR" id="A0A482WFC5"/>
<feature type="signal peptide" evidence="2">
    <location>
        <begin position="1"/>
        <end position="16"/>
    </location>
</feature>
<accession>A0A482WFC5</accession>
<evidence type="ECO:0000256" key="2">
    <source>
        <dbReference type="SAM" id="SignalP"/>
    </source>
</evidence>
<dbReference type="InParanoid" id="A0A482WFC5"/>
<dbReference type="PROSITE" id="PS00018">
    <property type="entry name" value="EF_HAND_1"/>
    <property type="match status" value="1"/>
</dbReference>
<dbReference type="Proteomes" id="UP000291343">
    <property type="component" value="Unassembled WGS sequence"/>
</dbReference>
<dbReference type="PROSITE" id="PS50222">
    <property type="entry name" value="EF_HAND_2"/>
    <property type="match status" value="1"/>
</dbReference>
<dbReference type="InterPro" id="IPR011992">
    <property type="entry name" value="EF-hand-dom_pair"/>
</dbReference>
<gene>
    <name evidence="4" type="ORF">LSTR_LSTR011501</name>
</gene>
<organism evidence="4 5">
    <name type="scientific">Laodelphax striatellus</name>
    <name type="common">Small brown planthopper</name>
    <name type="synonym">Delphax striatella</name>
    <dbReference type="NCBI Taxonomy" id="195883"/>
    <lineage>
        <taxon>Eukaryota</taxon>
        <taxon>Metazoa</taxon>
        <taxon>Ecdysozoa</taxon>
        <taxon>Arthropoda</taxon>
        <taxon>Hexapoda</taxon>
        <taxon>Insecta</taxon>
        <taxon>Pterygota</taxon>
        <taxon>Neoptera</taxon>
        <taxon>Paraneoptera</taxon>
        <taxon>Hemiptera</taxon>
        <taxon>Auchenorrhyncha</taxon>
        <taxon>Fulgoroidea</taxon>
        <taxon>Delphacidae</taxon>
        <taxon>Criomorphinae</taxon>
        <taxon>Laodelphax</taxon>
    </lineage>
</organism>
<keyword evidence="1" id="KW-0106">Calcium</keyword>
<evidence type="ECO:0000259" key="3">
    <source>
        <dbReference type="PROSITE" id="PS50222"/>
    </source>
</evidence>
<evidence type="ECO:0000256" key="1">
    <source>
        <dbReference type="ARBA" id="ARBA00022837"/>
    </source>
</evidence>
<dbReference type="InterPro" id="IPR018247">
    <property type="entry name" value="EF_Hand_1_Ca_BS"/>
</dbReference>
<evidence type="ECO:0000313" key="4">
    <source>
        <dbReference type="EMBL" id="RZF32229.1"/>
    </source>
</evidence>
<feature type="chain" id="PRO_5019728793" description="EF-hand domain-containing protein" evidence="2">
    <location>
        <begin position="17"/>
        <end position="118"/>
    </location>
</feature>
<feature type="domain" description="EF-hand" evidence="3">
    <location>
        <begin position="29"/>
        <end position="64"/>
    </location>
</feature>
<reference evidence="4 5" key="1">
    <citation type="journal article" date="2017" name="Gigascience">
        <title>Genome sequence of the small brown planthopper, Laodelphax striatellus.</title>
        <authorList>
            <person name="Zhu J."/>
            <person name="Jiang F."/>
            <person name="Wang X."/>
            <person name="Yang P."/>
            <person name="Bao Y."/>
            <person name="Zhao W."/>
            <person name="Wang W."/>
            <person name="Lu H."/>
            <person name="Wang Q."/>
            <person name="Cui N."/>
            <person name="Li J."/>
            <person name="Chen X."/>
            <person name="Luo L."/>
            <person name="Yu J."/>
            <person name="Kang L."/>
            <person name="Cui F."/>
        </authorList>
    </citation>
    <scope>NUCLEOTIDE SEQUENCE [LARGE SCALE GENOMIC DNA]</scope>
    <source>
        <strain evidence="4">Lst14</strain>
    </source>
</reference>
<dbReference type="GO" id="GO:0005509">
    <property type="term" value="F:calcium ion binding"/>
    <property type="evidence" value="ECO:0007669"/>
    <property type="project" value="InterPro"/>
</dbReference>
<name>A0A482WFC5_LAOST</name>
<evidence type="ECO:0000313" key="5">
    <source>
        <dbReference type="Proteomes" id="UP000291343"/>
    </source>
</evidence>
<keyword evidence="5" id="KW-1185">Reference proteome</keyword>
<proteinExistence type="predicted"/>
<sequence length="118" mass="13186">MGFSILKMFSVVFVAATVTVTHVTSSDGGSSEGGKYAFETFDSNGDGIVDANDIAACRDGKNKKFNNFYDSIESGKILGKLVEKMKYEQLTKVEKDNWDSLDLSEKNFYSTWRQDLQQ</sequence>
<dbReference type="InterPro" id="IPR002048">
    <property type="entry name" value="EF_hand_dom"/>
</dbReference>
<dbReference type="AlphaFoldDB" id="A0A482WFC5"/>
<protein>
    <recommendedName>
        <fullName evidence="3">EF-hand domain-containing protein</fullName>
    </recommendedName>
</protein>
<keyword evidence="2" id="KW-0732">Signal</keyword>
<comment type="caution">
    <text evidence="4">The sequence shown here is derived from an EMBL/GenBank/DDBJ whole genome shotgun (WGS) entry which is preliminary data.</text>
</comment>